<accession>A0A839TPD6</accession>
<gene>
    <name evidence="1" type="ORF">FHS19_001271</name>
</gene>
<dbReference type="InterPro" id="IPR043128">
    <property type="entry name" value="Rev_trsase/Diguanyl_cyclase"/>
</dbReference>
<evidence type="ECO:0000313" key="2">
    <source>
        <dbReference type="Proteomes" id="UP000517523"/>
    </source>
</evidence>
<protein>
    <submittedName>
        <fullName evidence="1">GGDEF domain-containing protein</fullName>
    </submittedName>
</protein>
<comment type="caution">
    <text evidence="1">The sequence shown here is derived from an EMBL/GenBank/DDBJ whole genome shotgun (WGS) entry which is preliminary data.</text>
</comment>
<dbReference type="EMBL" id="JACHXJ010000001">
    <property type="protein sequence ID" value="MBB3126617.1"/>
    <property type="molecule type" value="Genomic_DNA"/>
</dbReference>
<dbReference type="AlphaFoldDB" id="A0A839TPD6"/>
<organism evidence="1 2">
    <name type="scientific">Paenibacillus rhizosphaerae</name>
    <dbReference type="NCBI Taxonomy" id="297318"/>
    <lineage>
        <taxon>Bacteria</taxon>
        <taxon>Bacillati</taxon>
        <taxon>Bacillota</taxon>
        <taxon>Bacilli</taxon>
        <taxon>Bacillales</taxon>
        <taxon>Paenibacillaceae</taxon>
        <taxon>Paenibacillus</taxon>
    </lineage>
</organism>
<dbReference type="RefSeq" id="WP_183580090.1">
    <property type="nucleotide sequence ID" value="NZ_JACHXJ010000001.1"/>
</dbReference>
<name>A0A839TPD6_9BACL</name>
<dbReference type="Gene3D" id="3.30.70.270">
    <property type="match status" value="1"/>
</dbReference>
<sequence length="63" mass="6934">MNEKHPGCFNLPHHPVISGVLPAGDEWPDAELRGLLKLADRALYEAKRAGRDTVRIAAETSLE</sequence>
<reference evidence="1 2" key="1">
    <citation type="submission" date="2020-08" db="EMBL/GenBank/DDBJ databases">
        <title>Genomic Encyclopedia of Type Strains, Phase III (KMG-III): the genomes of soil and plant-associated and newly described type strains.</title>
        <authorList>
            <person name="Whitman W."/>
        </authorList>
    </citation>
    <scope>NUCLEOTIDE SEQUENCE [LARGE SCALE GENOMIC DNA]</scope>
    <source>
        <strain evidence="1 2">CECT 5831</strain>
    </source>
</reference>
<evidence type="ECO:0000313" key="1">
    <source>
        <dbReference type="EMBL" id="MBB3126617.1"/>
    </source>
</evidence>
<dbReference type="Proteomes" id="UP000517523">
    <property type="component" value="Unassembled WGS sequence"/>
</dbReference>
<proteinExistence type="predicted"/>